<evidence type="ECO:0000313" key="1">
    <source>
        <dbReference type="EMBL" id="USR79262.1"/>
    </source>
</evidence>
<dbReference type="Proteomes" id="UP001056109">
    <property type="component" value="Chromosome"/>
</dbReference>
<reference evidence="1" key="1">
    <citation type="submission" date="2022-06" db="EMBL/GenBank/DDBJ databases">
        <title>Complete Genome Sequence of Arcanobacterium pinnipediorum strain DSM 28752 isolated from a harbour seal.</title>
        <authorList>
            <person name="Borowiak M."/>
            <person name="Kreitlow A."/>
            <person name="Alssahen M."/>
            <person name="Malorny B."/>
            <person name="Laemmler C."/>
            <person name="Prenger-Berninghoff E."/>
            <person name="Siebert U."/>
            <person name="Ploetz M."/>
            <person name="Abdulmawjood A."/>
        </authorList>
    </citation>
    <scope>NUCLEOTIDE SEQUENCE</scope>
    <source>
        <strain evidence="1">DSM 28752</strain>
    </source>
</reference>
<dbReference type="EMBL" id="CP099547">
    <property type="protein sequence ID" value="USR79262.1"/>
    <property type="molecule type" value="Genomic_DNA"/>
</dbReference>
<dbReference type="InterPro" id="IPR021678">
    <property type="entry name" value="DUF3263"/>
</dbReference>
<protein>
    <submittedName>
        <fullName evidence="1">DUF3263 domain-containing protein</fullName>
    </submittedName>
</protein>
<keyword evidence="2" id="KW-1185">Reference proteome</keyword>
<name>A0ABY5AGF1_9ACTO</name>
<organism evidence="1 2">
    <name type="scientific">Arcanobacterium pinnipediorum</name>
    <dbReference type="NCBI Taxonomy" id="1503041"/>
    <lineage>
        <taxon>Bacteria</taxon>
        <taxon>Bacillati</taxon>
        <taxon>Actinomycetota</taxon>
        <taxon>Actinomycetes</taxon>
        <taxon>Actinomycetales</taxon>
        <taxon>Actinomycetaceae</taxon>
        <taxon>Arcanobacterium</taxon>
    </lineage>
</organism>
<gene>
    <name evidence="1" type="ORF">NG665_07750</name>
</gene>
<dbReference type="RefSeq" id="WP_252673136.1">
    <property type="nucleotide sequence ID" value="NZ_CP099547.1"/>
</dbReference>
<sequence>MEQAQQDSSQHLTELEILIFRIEESWWRIAQTKERAIAQELHISPMRYYALLSRMLDDERVWKARPQLVDRLRRLRDGRVEERHPM</sequence>
<evidence type="ECO:0000313" key="2">
    <source>
        <dbReference type="Proteomes" id="UP001056109"/>
    </source>
</evidence>
<proteinExistence type="predicted"/>
<accession>A0ABY5AGF1</accession>
<dbReference type="Pfam" id="PF11662">
    <property type="entry name" value="DUF3263"/>
    <property type="match status" value="1"/>
</dbReference>